<sequence length="41" mass="4788">MQAELKQLPCQPSGWIISRFLDCGEEDGKVYDYYKTFVEIS</sequence>
<evidence type="ECO:0000313" key="4">
    <source>
        <dbReference type="Proteomes" id="UP001213083"/>
    </source>
</evidence>
<evidence type="ECO:0000313" key="3">
    <source>
        <dbReference type="Proteomes" id="UP001054884"/>
    </source>
</evidence>
<organism evidence="2 4">
    <name type="scientific">Lactobacillus delbrueckii</name>
    <dbReference type="NCBI Taxonomy" id="1584"/>
    <lineage>
        <taxon>Bacteria</taxon>
        <taxon>Bacillati</taxon>
        <taxon>Bacillota</taxon>
        <taxon>Bacilli</taxon>
        <taxon>Lactobacillales</taxon>
        <taxon>Lactobacillaceae</taxon>
        <taxon>Lactobacillus</taxon>
    </lineage>
</organism>
<gene>
    <name evidence="1" type="ORF">ME791_11260</name>
    <name evidence="2" type="ORF">PF593_03545</name>
</gene>
<reference evidence="1 3" key="1">
    <citation type="journal article" date="2022" name="J. Dairy Sci.">
        <title>Genetic diversity of Lactobacillus delbrueckii isolated from raw milk in Hokkaido, Japan.</title>
        <authorList>
            <person name="Tsuchihashi H."/>
            <person name="Ichikawa A."/>
            <person name="Takeda M."/>
            <person name="Koizumi A."/>
            <person name="Mizoguchi C."/>
            <person name="Ishida T."/>
            <person name="Kimura K."/>
        </authorList>
    </citation>
    <scope>NUCLEOTIDE SEQUENCE [LARGE SCALE GENOMIC DNA]</scope>
    <source>
        <strain evidence="1 3">ME-791</strain>
    </source>
</reference>
<name>A0A9Q4HX34_9LACO</name>
<dbReference type="EMBL" id="JAQIEV010000007">
    <property type="protein sequence ID" value="MDA3782229.1"/>
    <property type="molecule type" value="Genomic_DNA"/>
</dbReference>
<reference evidence="2 4" key="2">
    <citation type="submission" date="2023-01" db="EMBL/GenBank/DDBJ databases">
        <title>Sequencing of the bacterial strains from artisanal fermented milk Matsoni.</title>
        <authorList>
            <person name="Rozman V."/>
            <person name="Accetto T."/>
            <person name="Bogovic Matijasic B."/>
        </authorList>
    </citation>
    <scope>NUCLEOTIDE SEQUENCE [LARGE SCALE GENOMIC DNA]</scope>
    <source>
        <strain evidence="4">lbl143</strain>
        <strain evidence="2">Lbl143</strain>
    </source>
</reference>
<dbReference type="Proteomes" id="UP001054884">
    <property type="component" value="Unassembled WGS sequence"/>
</dbReference>
<dbReference type="AlphaFoldDB" id="A0A9Q4HX34"/>
<accession>A0A9Q4HX34</accession>
<dbReference type="Proteomes" id="UP001213083">
    <property type="component" value="Unassembled WGS sequence"/>
</dbReference>
<dbReference type="RefSeq" id="WP_013440356.1">
    <property type="nucleotide sequence ID" value="NZ_BNHP01000021.1"/>
</dbReference>
<dbReference type="EMBL" id="BNHY01000022">
    <property type="protein sequence ID" value="GHN33974.1"/>
    <property type="molecule type" value="Genomic_DNA"/>
</dbReference>
<protein>
    <submittedName>
        <fullName evidence="2">Uncharacterized protein</fullName>
    </submittedName>
</protein>
<evidence type="ECO:0000313" key="2">
    <source>
        <dbReference type="EMBL" id="MDA3782229.1"/>
    </source>
</evidence>
<evidence type="ECO:0000313" key="1">
    <source>
        <dbReference type="EMBL" id="GHN33974.1"/>
    </source>
</evidence>
<proteinExistence type="predicted"/>
<comment type="caution">
    <text evidence="2">The sequence shown here is derived from an EMBL/GenBank/DDBJ whole genome shotgun (WGS) entry which is preliminary data.</text>
</comment>